<keyword evidence="4" id="KW-1185">Reference proteome</keyword>
<gene>
    <name evidence="3" type="ORF">CW751_12730</name>
</gene>
<evidence type="ECO:0000259" key="1">
    <source>
        <dbReference type="Pfam" id="PF00534"/>
    </source>
</evidence>
<feature type="domain" description="Glycosyltransferase subfamily 4-like N-terminal" evidence="2">
    <location>
        <begin position="13"/>
        <end position="167"/>
    </location>
</feature>
<evidence type="ECO:0000313" key="4">
    <source>
        <dbReference type="Proteomes" id="UP000236654"/>
    </source>
</evidence>
<accession>A0A2I0R025</accession>
<dbReference type="SUPFAM" id="SSF53756">
    <property type="entry name" value="UDP-Glycosyltransferase/glycogen phosphorylase"/>
    <property type="match status" value="1"/>
</dbReference>
<sequence length="355" mass="40071">MKILLIIPTLKQGGAERVMSELANNLNTLGHQVHLCLLVDNEDFYTIEKGVTIHRLGFENKNSIQKKFSEIKTFFRLRRLMTKINPDATLSFMDKYNVLTILASRFLKLKVFVSDRSNPNKTISSNLKLLKRQTYKHASGIIAQTSLAKEVLFETTKNSNIRVIHNPLKQIKSLPSIQKEKIILNAGRMVEEKGQKYLIEAFSKLKANDWKLVILGDGKLRPELEKQISELNLTHKVLFPGTVQNIDEWMARSSIFAFPSISEGFPNALVEAMAFGLPCVSFNCDAGPSDLINNNKNGYLIGTKDVAALASKLNELCSNEELRTQLGNEAKKISTKLDAQKITQEYLAFFKQQKP</sequence>
<feature type="domain" description="Glycosyl transferase family 1" evidence="1">
    <location>
        <begin position="170"/>
        <end position="332"/>
    </location>
</feature>
<evidence type="ECO:0000313" key="3">
    <source>
        <dbReference type="EMBL" id="PKR79941.1"/>
    </source>
</evidence>
<proteinExistence type="predicted"/>
<dbReference type="Proteomes" id="UP000236654">
    <property type="component" value="Unassembled WGS sequence"/>
</dbReference>
<dbReference type="PANTHER" id="PTHR12526">
    <property type="entry name" value="GLYCOSYLTRANSFERASE"/>
    <property type="match status" value="1"/>
</dbReference>
<dbReference type="Gene3D" id="3.40.50.2000">
    <property type="entry name" value="Glycogen Phosphorylase B"/>
    <property type="match status" value="2"/>
</dbReference>
<protein>
    <recommendedName>
        <fullName evidence="5">Glycosyltransferase family 4 protein</fullName>
    </recommendedName>
</protein>
<dbReference type="EMBL" id="PJNI01000016">
    <property type="protein sequence ID" value="PKR79941.1"/>
    <property type="molecule type" value="Genomic_DNA"/>
</dbReference>
<name>A0A2I0R025_9FLAO</name>
<dbReference type="Pfam" id="PF13439">
    <property type="entry name" value="Glyco_transf_4"/>
    <property type="match status" value="1"/>
</dbReference>
<evidence type="ECO:0000259" key="2">
    <source>
        <dbReference type="Pfam" id="PF13439"/>
    </source>
</evidence>
<dbReference type="Pfam" id="PF00534">
    <property type="entry name" value="Glycos_transf_1"/>
    <property type="match status" value="1"/>
</dbReference>
<reference evidence="3 4" key="1">
    <citation type="submission" date="2017-12" db="EMBL/GenBank/DDBJ databases">
        <title>The draft genome sequence of Brumimicrobium saltpan LHR20.</title>
        <authorList>
            <person name="Do Z.-J."/>
            <person name="Luo H.-R."/>
        </authorList>
    </citation>
    <scope>NUCLEOTIDE SEQUENCE [LARGE SCALE GENOMIC DNA]</scope>
    <source>
        <strain evidence="3 4">LHR20</strain>
    </source>
</reference>
<dbReference type="InterPro" id="IPR028098">
    <property type="entry name" value="Glyco_trans_4-like_N"/>
</dbReference>
<dbReference type="InterPro" id="IPR001296">
    <property type="entry name" value="Glyco_trans_1"/>
</dbReference>
<dbReference type="RefSeq" id="WP_101335411.1">
    <property type="nucleotide sequence ID" value="NZ_PJNI01000016.1"/>
</dbReference>
<organism evidence="3 4">
    <name type="scientific">Brumimicrobium salinarum</name>
    <dbReference type="NCBI Taxonomy" id="2058658"/>
    <lineage>
        <taxon>Bacteria</taxon>
        <taxon>Pseudomonadati</taxon>
        <taxon>Bacteroidota</taxon>
        <taxon>Flavobacteriia</taxon>
        <taxon>Flavobacteriales</taxon>
        <taxon>Crocinitomicaceae</taxon>
        <taxon>Brumimicrobium</taxon>
    </lineage>
</organism>
<dbReference type="GO" id="GO:0016757">
    <property type="term" value="F:glycosyltransferase activity"/>
    <property type="evidence" value="ECO:0007669"/>
    <property type="project" value="InterPro"/>
</dbReference>
<evidence type="ECO:0008006" key="5">
    <source>
        <dbReference type="Google" id="ProtNLM"/>
    </source>
</evidence>
<comment type="caution">
    <text evidence="3">The sequence shown here is derived from an EMBL/GenBank/DDBJ whole genome shotgun (WGS) entry which is preliminary data.</text>
</comment>
<dbReference type="OrthoDB" id="9811239at2"/>
<dbReference type="AlphaFoldDB" id="A0A2I0R025"/>
<dbReference type="CDD" id="cd03820">
    <property type="entry name" value="GT4_AmsD-like"/>
    <property type="match status" value="1"/>
</dbReference>